<evidence type="ECO:0000313" key="3">
    <source>
        <dbReference type="Proteomes" id="UP000664109"/>
    </source>
</evidence>
<proteinExistence type="predicted"/>
<comment type="caution">
    <text evidence="2">The sequence shown here is derived from an EMBL/GenBank/DDBJ whole genome shotgun (WGS) entry which is preliminary data.</text>
</comment>
<dbReference type="SUPFAM" id="SSF54593">
    <property type="entry name" value="Glyoxalase/Bleomycin resistance protein/Dihydroxybiphenyl dioxygenase"/>
    <property type="match status" value="1"/>
</dbReference>
<dbReference type="PROSITE" id="PS51819">
    <property type="entry name" value="VOC"/>
    <property type="match status" value="1"/>
</dbReference>
<dbReference type="CDD" id="cd07247">
    <property type="entry name" value="SgaA_N_like"/>
    <property type="match status" value="1"/>
</dbReference>
<dbReference type="Proteomes" id="UP000664109">
    <property type="component" value="Unassembled WGS sequence"/>
</dbReference>
<dbReference type="InterPro" id="IPR052164">
    <property type="entry name" value="Anthracycline_SecMetBiosynth"/>
</dbReference>
<dbReference type="InterPro" id="IPR037523">
    <property type="entry name" value="VOC_core"/>
</dbReference>
<dbReference type="Gene3D" id="3.10.180.10">
    <property type="entry name" value="2,3-Dihydroxybiphenyl 1,2-Dioxygenase, domain 1"/>
    <property type="match status" value="1"/>
</dbReference>
<gene>
    <name evidence="2" type="ORF">JE024_27695</name>
</gene>
<reference evidence="2 3" key="1">
    <citation type="journal article" date="2016" name="Arch. Microbiol.">
        <title>Streptomyces zhihengii sp. nov., isolated from rhizospheric soil of Psammosilene tunicoides.</title>
        <authorList>
            <person name="Huang M.J."/>
            <person name="Fei J.J."/>
            <person name="Salam N."/>
            <person name="Kim C.J."/>
            <person name="Hozzein W.N."/>
            <person name="Xiao M."/>
            <person name="Huang H.Q."/>
            <person name="Li W.J."/>
        </authorList>
    </citation>
    <scope>NUCLEOTIDE SEQUENCE [LARGE SCALE GENOMIC DNA]</scope>
    <source>
        <strain evidence="2 3">YIM T102</strain>
    </source>
</reference>
<dbReference type="InterPro" id="IPR004360">
    <property type="entry name" value="Glyas_Fos-R_dOase_dom"/>
</dbReference>
<evidence type="ECO:0000259" key="1">
    <source>
        <dbReference type="PROSITE" id="PS51819"/>
    </source>
</evidence>
<accession>A0ABS2UYR6</accession>
<keyword evidence="3" id="KW-1185">Reference proteome</keyword>
<dbReference type="RefSeq" id="WP_205376186.1">
    <property type="nucleotide sequence ID" value="NZ_JAFEJA010000001.1"/>
</dbReference>
<protein>
    <submittedName>
        <fullName evidence="2">VOC family protein</fullName>
    </submittedName>
</protein>
<feature type="domain" description="VOC" evidence="1">
    <location>
        <begin position="4"/>
        <end position="117"/>
    </location>
</feature>
<dbReference type="InterPro" id="IPR029068">
    <property type="entry name" value="Glyas_Bleomycin-R_OHBP_Dase"/>
</dbReference>
<name>A0ABS2UYR6_9ACTN</name>
<sequence length="126" mass="13189">MAGEISFFELGVGDPDRARAFYGGLFGWVFEAGTTEGGGYAIRTEGAPGGVHGGDPGARPYVFFRVDAMDAALARVRELGGRVDETELGGDEETVARFGRFLICEDDQGSAFGLHEPPPAPGPPAP</sequence>
<dbReference type="PANTHER" id="PTHR33993">
    <property type="entry name" value="GLYOXALASE-RELATED"/>
    <property type="match status" value="1"/>
</dbReference>
<dbReference type="Pfam" id="PF00903">
    <property type="entry name" value="Glyoxalase"/>
    <property type="match status" value="1"/>
</dbReference>
<evidence type="ECO:0000313" key="2">
    <source>
        <dbReference type="EMBL" id="MBM9622453.1"/>
    </source>
</evidence>
<dbReference type="EMBL" id="JAFEJA010000001">
    <property type="protein sequence ID" value="MBM9622453.1"/>
    <property type="molecule type" value="Genomic_DNA"/>
</dbReference>
<dbReference type="PANTHER" id="PTHR33993:SF14">
    <property type="entry name" value="GB|AAF24581.1"/>
    <property type="match status" value="1"/>
</dbReference>
<organism evidence="2 3">
    <name type="scientific">Streptomyces zhihengii</name>
    <dbReference type="NCBI Taxonomy" id="1818004"/>
    <lineage>
        <taxon>Bacteria</taxon>
        <taxon>Bacillati</taxon>
        <taxon>Actinomycetota</taxon>
        <taxon>Actinomycetes</taxon>
        <taxon>Kitasatosporales</taxon>
        <taxon>Streptomycetaceae</taxon>
        <taxon>Streptomyces</taxon>
    </lineage>
</organism>